<dbReference type="GO" id="GO:0032791">
    <property type="term" value="F:lead ion binding"/>
    <property type="evidence" value="ECO:0007669"/>
    <property type="project" value="TreeGrafter"/>
</dbReference>
<dbReference type="OrthoDB" id="9797716at2"/>
<dbReference type="SUPFAM" id="SSF46785">
    <property type="entry name" value="Winged helix' DNA-binding domain"/>
    <property type="match status" value="1"/>
</dbReference>
<organism evidence="2 3">
    <name type="scientific">Neomesorhizobium albiziae</name>
    <dbReference type="NCBI Taxonomy" id="335020"/>
    <lineage>
        <taxon>Bacteria</taxon>
        <taxon>Pseudomonadati</taxon>
        <taxon>Pseudomonadota</taxon>
        <taxon>Alphaproteobacteria</taxon>
        <taxon>Hyphomicrobiales</taxon>
        <taxon>Phyllobacteriaceae</taxon>
        <taxon>Neomesorhizobium</taxon>
    </lineage>
</organism>
<gene>
    <name evidence="2" type="ORF">SAMN04488498_102272</name>
</gene>
<dbReference type="GO" id="GO:0010288">
    <property type="term" value="P:response to lead ion"/>
    <property type="evidence" value="ECO:0007669"/>
    <property type="project" value="TreeGrafter"/>
</dbReference>
<dbReference type="PANTHER" id="PTHR39168:SF1">
    <property type="entry name" value="TRANSCRIPTIONAL REGULATORY PROTEIN"/>
    <property type="match status" value="1"/>
</dbReference>
<dbReference type="GO" id="GO:0097063">
    <property type="term" value="F:cadmium ion sensor activity"/>
    <property type="evidence" value="ECO:0007669"/>
    <property type="project" value="TreeGrafter"/>
</dbReference>
<protein>
    <submittedName>
        <fullName evidence="2">DNA-binding transcriptional regulator, ArsR family</fullName>
    </submittedName>
</protein>
<sequence length="228" mass="24285">MKDGPDIARIANLVGDPARANMLTALMAGGALTASELALEAGVTVQTTSSHLAKLMEGGLLTLAAQGRHRYYGLASPQVAGMLESIMGVAASVGPKRTRPGPRDATMREARICYDHLAGDHAVAMLDGFLERGILSRDGDRIEMGKKGPGYFEAVGIDPRGLTTGRRPVCRACLDWSVRRSHLAGTLGAAIYDKILAEKWARRDSESRAVIFSPRGRQAFAKAFLPAA</sequence>
<keyword evidence="2" id="KW-0238">DNA-binding</keyword>
<keyword evidence="3" id="KW-1185">Reference proteome</keyword>
<dbReference type="InterPro" id="IPR036390">
    <property type="entry name" value="WH_DNA-bd_sf"/>
</dbReference>
<dbReference type="Gene3D" id="1.10.10.10">
    <property type="entry name" value="Winged helix-like DNA-binding domain superfamily/Winged helix DNA-binding domain"/>
    <property type="match status" value="1"/>
</dbReference>
<dbReference type="GO" id="GO:0003700">
    <property type="term" value="F:DNA-binding transcription factor activity"/>
    <property type="evidence" value="ECO:0007669"/>
    <property type="project" value="InterPro"/>
</dbReference>
<evidence type="ECO:0000259" key="1">
    <source>
        <dbReference type="PROSITE" id="PS50987"/>
    </source>
</evidence>
<dbReference type="Pfam" id="PF12840">
    <property type="entry name" value="HTH_20"/>
    <property type="match status" value="1"/>
</dbReference>
<dbReference type="SMART" id="SM00418">
    <property type="entry name" value="HTH_ARSR"/>
    <property type="match status" value="1"/>
</dbReference>
<dbReference type="GO" id="GO:0003677">
    <property type="term" value="F:DNA binding"/>
    <property type="evidence" value="ECO:0007669"/>
    <property type="project" value="UniProtKB-KW"/>
</dbReference>
<name>A0A1I3WIS5_9HYPH</name>
<dbReference type="EMBL" id="FOSL01000002">
    <property type="protein sequence ID" value="SFK07604.1"/>
    <property type="molecule type" value="Genomic_DNA"/>
</dbReference>
<dbReference type="InterPro" id="IPR001845">
    <property type="entry name" value="HTH_ArsR_DNA-bd_dom"/>
</dbReference>
<reference evidence="2 3" key="1">
    <citation type="submission" date="2016-10" db="EMBL/GenBank/DDBJ databases">
        <authorList>
            <person name="Varghese N."/>
            <person name="Submissions S."/>
        </authorList>
    </citation>
    <scope>NUCLEOTIDE SEQUENCE [LARGE SCALE GENOMIC DNA]</scope>
    <source>
        <strain evidence="2 3">DSM 21822</strain>
    </source>
</reference>
<evidence type="ECO:0000313" key="3">
    <source>
        <dbReference type="Proteomes" id="UP000323300"/>
    </source>
</evidence>
<dbReference type="CDD" id="cd00090">
    <property type="entry name" value="HTH_ARSR"/>
    <property type="match status" value="1"/>
</dbReference>
<accession>A0A1I3WIS5</accession>
<dbReference type="InterPro" id="IPR011991">
    <property type="entry name" value="ArsR-like_HTH"/>
</dbReference>
<evidence type="ECO:0000313" key="2">
    <source>
        <dbReference type="EMBL" id="SFK07604.1"/>
    </source>
</evidence>
<dbReference type="AlphaFoldDB" id="A0A1I3WIS5"/>
<dbReference type="InterPro" id="IPR036388">
    <property type="entry name" value="WH-like_DNA-bd_sf"/>
</dbReference>
<feature type="domain" description="HTH arsR-type" evidence="1">
    <location>
        <begin position="1"/>
        <end position="94"/>
    </location>
</feature>
<dbReference type="Proteomes" id="UP000323300">
    <property type="component" value="Unassembled WGS sequence"/>
</dbReference>
<dbReference type="PANTHER" id="PTHR39168">
    <property type="entry name" value="TRANSCRIPTIONAL REGULATOR-RELATED"/>
    <property type="match status" value="1"/>
</dbReference>
<proteinExistence type="predicted"/>
<dbReference type="PROSITE" id="PS50987">
    <property type="entry name" value="HTH_ARSR_2"/>
    <property type="match status" value="1"/>
</dbReference>
<dbReference type="InterPro" id="IPR052543">
    <property type="entry name" value="HTH_Metal-responsive_Reg"/>
</dbReference>
<dbReference type="RefSeq" id="WP_149758909.1">
    <property type="nucleotide sequence ID" value="NZ_BSPE01000028.1"/>
</dbReference>
<dbReference type="GO" id="GO:0046686">
    <property type="term" value="P:response to cadmium ion"/>
    <property type="evidence" value="ECO:0007669"/>
    <property type="project" value="TreeGrafter"/>
</dbReference>